<proteinExistence type="predicted"/>
<name>A0ABP4YNC5_9ACTN</name>
<reference evidence="3" key="1">
    <citation type="journal article" date="2019" name="Int. J. Syst. Evol. Microbiol.">
        <title>The Global Catalogue of Microorganisms (GCM) 10K type strain sequencing project: providing services to taxonomists for standard genome sequencing and annotation.</title>
        <authorList>
            <consortium name="The Broad Institute Genomics Platform"/>
            <consortium name="The Broad Institute Genome Sequencing Center for Infectious Disease"/>
            <person name="Wu L."/>
            <person name="Ma J."/>
        </authorList>
    </citation>
    <scope>NUCLEOTIDE SEQUENCE [LARGE SCALE GENOMIC DNA]</scope>
    <source>
        <strain evidence="3">JCM 13250</strain>
    </source>
</reference>
<feature type="domain" description="PH" evidence="1">
    <location>
        <begin position="1"/>
        <end position="21"/>
    </location>
</feature>
<dbReference type="EMBL" id="BAAALT010000215">
    <property type="protein sequence ID" value="GAA1825045.1"/>
    <property type="molecule type" value="Genomic_DNA"/>
</dbReference>
<dbReference type="Pfam" id="PF17269">
    <property type="entry name" value="DUF5335"/>
    <property type="match status" value="1"/>
</dbReference>
<gene>
    <name evidence="2" type="ORF">GCM10009682_51440</name>
</gene>
<keyword evidence="3" id="KW-1185">Reference proteome</keyword>
<comment type="caution">
    <text evidence="2">The sequence shown here is derived from an EMBL/GenBank/DDBJ whole genome shotgun (WGS) entry which is preliminary data.</text>
</comment>
<organism evidence="2 3">
    <name type="scientific">Luedemannella flava</name>
    <dbReference type="NCBI Taxonomy" id="349316"/>
    <lineage>
        <taxon>Bacteria</taxon>
        <taxon>Bacillati</taxon>
        <taxon>Actinomycetota</taxon>
        <taxon>Actinomycetes</taxon>
        <taxon>Micromonosporales</taxon>
        <taxon>Micromonosporaceae</taxon>
        <taxon>Luedemannella</taxon>
    </lineage>
</organism>
<evidence type="ECO:0000313" key="3">
    <source>
        <dbReference type="Proteomes" id="UP001500218"/>
    </source>
</evidence>
<dbReference type="Proteomes" id="UP001500218">
    <property type="component" value="Unassembled WGS sequence"/>
</dbReference>
<evidence type="ECO:0000313" key="2">
    <source>
        <dbReference type="EMBL" id="GAA1825045.1"/>
    </source>
</evidence>
<evidence type="ECO:0000259" key="1">
    <source>
        <dbReference type="PROSITE" id="PS50003"/>
    </source>
</evidence>
<dbReference type="PROSITE" id="PS50003">
    <property type="entry name" value="PH_DOMAIN"/>
    <property type="match status" value="1"/>
</dbReference>
<sequence length="112" mass="12274">MAETQTVDRADWASALERLTARHAGDEVTIELLDETYGDLNKAAHMPLSSVMYDPRDDTVVIGVGGTSSRYPVTLRHFVAHPTGIDIYESHAGAALRVTAEDASTIVTFYHR</sequence>
<protein>
    <recommendedName>
        <fullName evidence="1">PH domain-containing protein</fullName>
    </recommendedName>
</protein>
<dbReference type="RefSeq" id="WP_344137664.1">
    <property type="nucleotide sequence ID" value="NZ_BAAALT010000215.1"/>
</dbReference>
<accession>A0ABP4YNC5</accession>
<dbReference type="InterPro" id="IPR035223">
    <property type="entry name" value="DUF5335"/>
</dbReference>
<dbReference type="InterPro" id="IPR001849">
    <property type="entry name" value="PH_domain"/>
</dbReference>